<evidence type="ECO:0000256" key="4">
    <source>
        <dbReference type="ARBA" id="ARBA00023125"/>
    </source>
</evidence>
<evidence type="ECO:0000313" key="10">
    <source>
        <dbReference type="Proteomes" id="UP000054321"/>
    </source>
</evidence>
<dbReference type="GO" id="GO:0045944">
    <property type="term" value="P:positive regulation of transcription by RNA polymerase II"/>
    <property type="evidence" value="ECO:0007669"/>
    <property type="project" value="TreeGrafter"/>
</dbReference>
<dbReference type="GO" id="GO:0006351">
    <property type="term" value="P:DNA-templated transcription"/>
    <property type="evidence" value="ECO:0007669"/>
    <property type="project" value="InterPro"/>
</dbReference>
<evidence type="ECO:0000256" key="1">
    <source>
        <dbReference type="ARBA" id="ARBA00004123"/>
    </source>
</evidence>
<feature type="transmembrane region" description="Helical" evidence="7">
    <location>
        <begin position="483"/>
        <end position="505"/>
    </location>
</feature>
<dbReference type="STRING" id="913774.A0A0C3CXN3"/>
<dbReference type="InterPro" id="IPR051711">
    <property type="entry name" value="Stress_Response_Reg"/>
</dbReference>
<reference evidence="9 10" key="1">
    <citation type="submission" date="2014-04" db="EMBL/GenBank/DDBJ databases">
        <authorList>
            <consortium name="DOE Joint Genome Institute"/>
            <person name="Kuo A."/>
            <person name="Martino E."/>
            <person name="Perotto S."/>
            <person name="Kohler A."/>
            <person name="Nagy L.G."/>
            <person name="Floudas D."/>
            <person name="Copeland A."/>
            <person name="Barry K.W."/>
            <person name="Cichocki N."/>
            <person name="Veneault-Fourrey C."/>
            <person name="LaButti K."/>
            <person name="Lindquist E.A."/>
            <person name="Lipzen A."/>
            <person name="Lundell T."/>
            <person name="Morin E."/>
            <person name="Murat C."/>
            <person name="Sun H."/>
            <person name="Tunlid A."/>
            <person name="Henrissat B."/>
            <person name="Grigoriev I.V."/>
            <person name="Hibbett D.S."/>
            <person name="Martin F."/>
            <person name="Nordberg H.P."/>
            <person name="Cantor M.N."/>
            <person name="Hua S.X."/>
        </authorList>
    </citation>
    <scope>NUCLEOTIDE SEQUENCE [LARGE SCALE GENOMIC DNA]</scope>
    <source>
        <strain evidence="9 10">Zn</strain>
    </source>
</reference>
<evidence type="ECO:0000256" key="7">
    <source>
        <dbReference type="SAM" id="Phobius"/>
    </source>
</evidence>
<evidence type="ECO:0000259" key="8">
    <source>
        <dbReference type="SMART" id="SM00906"/>
    </source>
</evidence>
<dbReference type="InterPro" id="IPR007219">
    <property type="entry name" value="XnlR_reg_dom"/>
</dbReference>
<gene>
    <name evidence="9" type="ORF">OIDMADRAFT_136340</name>
</gene>
<dbReference type="CDD" id="cd12148">
    <property type="entry name" value="fungal_TF_MHR"/>
    <property type="match status" value="1"/>
</dbReference>
<dbReference type="EMBL" id="KN832890">
    <property type="protein sequence ID" value="KIM94437.1"/>
    <property type="molecule type" value="Genomic_DNA"/>
</dbReference>
<keyword evidence="2" id="KW-0862">Zinc</keyword>
<dbReference type="InParanoid" id="A0A0C3CXN3"/>
<evidence type="ECO:0000313" key="9">
    <source>
        <dbReference type="EMBL" id="KIM94437.1"/>
    </source>
</evidence>
<keyword evidence="7" id="KW-0812">Transmembrane</keyword>
<dbReference type="GO" id="GO:0008270">
    <property type="term" value="F:zinc ion binding"/>
    <property type="evidence" value="ECO:0007669"/>
    <property type="project" value="InterPro"/>
</dbReference>
<dbReference type="AlphaFoldDB" id="A0A0C3CXN3"/>
<feature type="domain" description="Xylanolytic transcriptional activator regulatory" evidence="8">
    <location>
        <begin position="255"/>
        <end position="327"/>
    </location>
</feature>
<evidence type="ECO:0000256" key="6">
    <source>
        <dbReference type="ARBA" id="ARBA00023242"/>
    </source>
</evidence>
<evidence type="ECO:0000256" key="2">
    <source>
        <dbReference type="ARBA" id="ARBA00022833"/>
    </source>
</evidence>
<keyword evidence="4" id="KW-0238">DNA-binding</keyword>
<keyword evidence="10" id="KW-1185">Reference proteome</keyword>
<evidence type="ECO:0000256" key="5">
    <source>
        <dbReference type="ARBA" id="ARBA00023163"/>
    </source>
</evidence>
<keyword evidence="5" id="KW-0804">Transcription</keyword>
<dbReference type="Pfam" id="PF04082">
    <property type="entry name" value="Fungal_trans"/>
    <property type="match status" value="1"/>
</dbReference>
<protein>
    <recommendedName>
        <fullName evidence="8">Xylanolytic transcriptional activator regulatory domain-containing protein</fullName>
    </recommendedName>
</protein>
<evidence type="ECO:0000256" key="3">
    <source>
        <dbReference type="ARBA" id="ARBA00023015"/>
    </source>
</evidence>
<dbReference type="PANTHER" id="PTHR47540">
    <property type="entry name" value="THIAMINE REPRESSIBLE GENES REGULATORY PROTEIN THI5"/>
    <property type="match status" value="1"/>
</dbReference>
<sequence>MCGPDLGATIQQRIQKWYPAKATNAISLTPSLSPAQTPHAGQDAQLQSMIESTGQLDIDKGGYYNFRGVSSEKVFARVMDEQFKDLLGAGQIISSFHGTSSALDYDLLRSGTGPSPDFSYHNVTCLPSREVAKVLCYNALNRACSLLRFVHQTTFYETLDRIYKALAKGLSSEENRHLPLIYTVLALGCLFYSDPINGAIPIEHSTYERRVDQGAKYFRAARRMIDITDCRDIASLQAVVFMALFLHWSADLGACYSYIGIALRSALRMGLHRELCLDINPIERETRKRVFWAIRNMDVYVSAMLGLPVMLSTDEIDQPLPMEVDDECITEDAVISMPVGKTSLQVAANAHTRLVLILADVIKHVYPMNALQPDYGSTKSSYSISHTKIRGIERDLADWLDKLPLYLRPSGEGTPEVFCIQQQLRMSYSHVQMMLYRPFLHYVSERSCAGENIDNRSYAYAAACISVSRNIIHITTEMKRRDLLFGWISTCTTFFSIISLVYFVLENPDEDESQKILANANDGKDALTGFGRESMTADRCSTALNASSY</sequence>
<dbReference type="PANTHER" id="PTHR47540:SF1">
    <property type="entry name" value="ACTIVATOR OF STRESS GENES 1-RELATED"/>
    <property type="match status" value="1"/>
</dbReference>
<keyword evidence="7" id="KW-1133">Transmembrane helix</keyword>
<organism evidence="9 10">
    <name type="scientific">Oidiodendron maius (strain Zn)</name>
    <dbReference type="NCBI Taxonomy" id="913774"/>
    <lineage>
        <taxon>Eukaryota</taxon>
        <taxon>Fungi</taxon>
        <taxon>Dikarya</taxon>
        <taxon>Ascomycota</taxon>
        <taxon>Pezizomycotina</taxon>
        <taxon>Leotiomycetes</taxon>
        <taxon>Leotiomycetes incertae sedis</taxon>
        <taxon>Myxotrichaceae</taxon>
        <taxon>Oidiodendron</taxon>
    </lineage>
</organism>
<dbReference type="OrthoDB" id="422427at2759"/>
<dbReference type="GO" id="GO:0005634">
    <property type="term" value="C:nucleus"/>
    <property type="evidence" value="ECO:0007669"/>
    <property type="project" value="UniProtKB-SubCell"/>
</dbReference>
<accession>A0A0C3CXN3</accession>
<proteinExistence type="predicted"/>
<dbReference type="SMART" id="SM00906">
    <property type="entry name" value="Fungal_trans"/>
    <property type="match status" value="1"/>
</dbReference>
<keyword evidence="7" id="KW-0472">Membrane</keyword>
<keyword evidence="6" id="KW-0539">Nucleus</keyword>
<dbReference type="Proteomes" id="UP000054321">
    <property type="component" value="Unassembled WGS sequence"/>
</dbReference>
<reference evidence="10" key="2">
    <citation type="submission" date="2015-01" db="EMBL/GenBank/DDBJ databases">
        <title>Evolutionary Origins and Diversification of the Mycorrhizal Mutualists.</title>
        <authorList>
            <consortium name="DOE Joint Genome Institute"/>
            <consortium name="Mycorrhizal Genomics Consortium"/>
            <person name="Kohler A."/>
            <person name="Kuo A."/>
            <person name="Nagy L.G."/>
            <person name="Floudas D."/>
            <person name="Copeland A."/>
            <person name="Barry K.W."/>
            <person name="Cichocki N."/>
            <person name="Veneault-Fourrey C."/>
            <person name="LaButti K."/>
            <person name="Lindquist E.A."/>
            <person name="Lipzen A."/>
            <person name="Lundell T."/>
            <person name="Morin E."/>
            <person name="Murat C."/>
            <person name="Riley R."/>
            <person name="Ohm R."/>
            <person name="Sun H."/>
            <person name="Tunlid A."/>
            <person name="Henrissat B."/>
            <person name="Grigoriev I.V."/>
            <person name="Hibbett D.S."/>
            <person name="Martin F."/>
        </authorList>
    </citation>
    <scope>NUCLEOTIDE SEQUENCE [LARGE SCALE GENOMIC DNA]</scope>
    <source>
        <strain evidence="10">Zn</strain>
    </source>
</reference>
<name>A0A0C3CXN3_OIDMZ</name>
<dbReference type="GO" id="GO:0043565">
    <property type="term" value="F:sequence-specific DNA binding"/>
    <property type="evidence" value="ECO:0007669"/>
    <property type="project" value="TreeGrafter"/>
</dbReference>
<dbReference type="HOGENOM" id="CLU_010084_3_1_1"/>
<keyword evidence="3" id="KW-0805">Transcription regulation</keyword>
<comment type="subcellular location">
    <subcellularLocation>
        <location evidence="1">Nucleus</location>
    </subcellularLocation>
</comment>